<comment type="caution">
    <text evidence="1">The sequence shown here is derived from an EMBL/GenBank/DDBJ whole genome shotgun (WGS) entry which is preliminary data.</text>
</comment>
<keyword evidence="2" id="KW-1185">Reference proteome</keyword>
<name>A0A9P9E7P8_9PLEO</name>
<dbReference type="Proteomes" id="UP000700596">
    <property type="component" value="Unassembled WGS sequence"/>
</dbReference>
<evidence type="ECO:0000313" key="1">
    <source>
        <dbReference type="EMBL" id="KAH7132458.1"/>
    </source>
</evidence>
<dbReference type="EMBL" id="JAGMWT010000003">
    <property type="protein sequence ID" value="KAH7132458.1"/>
    <property type="molecule type" value="Genomic_DNA"/>
</dbReference>
<dbReference type="OrthoDB" id="3797024at2759"/>
<organism evidence="1 2">
    <name type="scientific">Dendryphion nanum</name>
    <dbReference type="NCBI Taxonomy" id="256645"/>
    <lineage>
        <taxon>Eukaryota</taxon>
        <taxon>Fungi</taxon>
        <taxon>Dikarya</taxon>
        <taxon>Ascomycota</taxon>
        <taxon>Pezizomycotina</taxon>
        <taxon>Dothideomycetes</taxon>
        <taxon>Pleosporomycetidae</taxon>
        <taxon>Pleosporales</taxon>
        <taxon>Torulaceae</taxon>
        <taxon>Dendryphion</taxon>
    </lineage>
</organism>
<gene>
    <name evidence="1" type="ORF">B0J11DRAFT_521747</name>
</gene>
<reference evidence="1" key="1">
    <citation type="journal article" date="2021" name="Nat. Commun.">
        <title>Genetic determinants of endophytism in the Arabidopsis root mycobiome.</title>
        <authorList>
            <person name="Mesny F."/>
            <person name="Miyauchi S."/>
            <person name="Thiergart T."/>
            <person name="Pickel B."/>
            <person name="Atanasova L."/>
            <person name="Karlsson M."/>
            <person name="Huettel B."/>
            <person name="Barry K.W."/>
            <person name="Haridas S."/>
            <person name="Chen C."/>
            <person name="Bauer D."/>
            <person name="Andreopoulos W."/>
            <person name="Pangilinan J."/>
            <person name="LaButti K."/>
            <person name="Riley R."/>
            <person name="Lipzen A."/>
            <person name="Clum A."/>
            <person name="Drula E."/>
            <person name="Henrissat B."/>
            <person name="Kohler A."/>
            <person name="Grigoriev I.V."/>
            <person name="Martin F.M."/>
            <person name="Hacquard S."/>
        </authorList>
    </citation>
    <scope>NUCLEOTIDE SEQUENCE</scope>
    <source>
        <strain evidence="1">MPI-CAGE-CH-0243</strain>
    </source>
</reference>
<evidence type="ECO:0008006" key="3">
    <source>
        <dbReference type="Google" id="ProtNLM"/>
    </source>
</evidence>
<protein>
    <recommendedName>
        <fullName evidence="3">F-box domain-containing protein</fullName>
    </recommendedName>
</protein>
<proteinExistence type="predicted"/>
<evidence type="ECO:0000313" key="2">
    <source>
        <dbReference type="Proteomes" id="UP000700596"/>
    </source>
</evidence>
<dbReference type="AlphaFoldDB" id="A0A9P9E7P8"/>
<sequence length="214" mass="24576">MTSIFQIPCEIRLMIYEYLFQPITLLAENGAISATTIPSSKDLSLLLACQQFYQEAREIAFKNLTLDFTSELSTFWKAPQPASFPKSLVRSLFFGVERPGSRRTLYKRVFSLFRIFPALEFIVLLSDHGKPIDCHLMLSMVAMQNLRARILRNKKADLCVRYQVNTMDHGISNLSGWKLTRHKGDNFRSCHLLFCDVLKQEASKVLESDLSQET</sequence>
<accession>A0A9P9E7P8</accession>